<comment type="cofactor">
    <cofactor evidence="9">
        <name>Zn(2+)</name>
        <dbReference type="ChEBI" id="CHEBI:29105"/>
    </cofactor>
    <text evidence="9">Binds 1 zinc ion per subunit.</text>
</comment>
<dbReference type="GO" id="GO:0008270">
    <property type="term" value="F:zinc ion binding"/>
    <property type="evidence" value="ECO:0007669"/>
    <property type="project" value="UniProtKB-UniRule"/>
</dbReference>
<comment type="function">
    <text evidence="9">Catalyzes the hydrolytic deamination of adenosine and 2-deoxyadenosine.</text>
</comment>
<accession>A0A5D4SJZ4</accession>
<dbReference type="AlphaFoldDB" id="A0A5D4SJZ4"/>
<dbReference type="Pfam" id="PF00962">
    <property type="entry name" value="A_deaminase"/>
    <property type="match status" value="1"/>
</dbReference>
<feature type="domain" description="Adenosine deaminase" evidence="10">
    <location>
        <begin position="7"/>
        <end position="330"/>
    </location>
</feature>
<dbReference type="STRING" id="79883.GCA_001636495_00401"/>
<evidence type="ECO:0000256" key="3">
    <source>
        <dbReference type="ARBA" id="ARBA00022801"/>
    </source>
</evidence>
<evidence type="ECO:0000256" key="2">
    <source>
        <dbReference type="ARBA" id="ARBA00022723"/>
    </source>
</evidence>
<evidence type="ECO:0000256" key="8">
    <source>
        <dbReference type="ARBA" id="ARBA00049213"/>
    </source>
</evidence>
<dbReference type="PANTHER" id="PTHR11409">
    <property type="entry name" value="ADENOSINE DEAMINASE"/>
    <property type="match status" value="1"/>
</dbReference>
<dbReference type="EMBL" id="VTEV01000010">
    <property type="protein sequence ID" value="TYS63510.1"/>
    <property type="molecule type" value="Genomic_DNA"/>
</dbReference>
<protein>
    <recommendedName>
        <fullName evidence="1 9">Adenosine deaminase</fullName>
        <ecNumber evidence="1 9">3.5.4.4</ecNumber>
    </recommendedName>
    <alternativeName>
        <fullName evidence="6 9">Adenosine aminohydrolase</fullName>
    </alternativeName>
</protein>
<evidence type="ECO:0000313" key="11">
    <source>
        <dbReference type="EMBL" id="TYS63510.1"/>
    </source>
</evidence>
<dbReference type="EC" id="3.5.4.4" evidence="1 9"/>
<keyword evidence="3 9" id="KW-0378">Hydrolase</keyword>
<dbReference type="GO" id="GO:0004000">
    <property type="term" value="F:adenosine deaminase activity"/>
    <property type="evidence" value="ECO:0007669"/>
    <property type="project" value="UniProtKB-UniRule"/>
</dbReference>
<sequence length="333" mass="38024">MNFSKIPKIELHCHLDGSVRPETIIDIAKKDGIDIPSFDKEEMKEELIAPLNCESLDDYLKRFSIPNLVMQSKESLKRITFELFEDAANENVKYMEVRFAPLLHTKKGLSIEEIILSVIEGMKEAEEKFDIHGNIILSCMRTMPVESAFEVVEKGQKFLGKGVVAIDLCASEEEGFCREFIEPIKLAREYGFRVTIHAGETGIGKNVLEAVKWLGAERIGHGVFIHDCEEAYNIVKQRQIVLEMCPTSNVQTKAVNQISDHPIYEFHRDGIKVTVNTDNRTVSNTTLAKECNLVWNEFSMSDVEYKQIYMNSVQASFANEKVKETLKKYIQYI</sequence>
<evidence type="ECO:0000256" key="4">
    <source>
        <dbReference type="ARBA" id="ARBA00022833"/>
    </source>
</evidence>
<dbReference type="RefSeq" id="WP_148989926.1">
    <property type="nucleotide sequence ID" value="NZ_VTEV01000010.1"/>
</dbReference>
<feature type="binding site" evidence="9">
    <location>
        <position position="12"/>
    </location>
    <ligand>
        <name>Zn(2+)</name>
        <dbReference type="ChEBI" id="CHEBI:29105"/>
        <note>catalytic</note>
    </ligand>
</feature>
<dbReference type="GO" id="GO:0006154">
    <property type="term" value="P:adenosine catabolic process"/>
    <property type="evidence" value="ECO:0007669"/>
    <property type="project" value="TreeGrafter"/>
</dbReference>
<dbReference type="InterPro" id="IPR006330">
    <property type="entry name" value="Ado/ade_deaminase"/>
</dbReference>
<keyword evidence="4 9" id="KW-0862">Zinc</keyword>
<feature type="binding site" evidence="9">
    <location>
        <position position="14"/>
    </location>
    <ligand>
        <name>Zn(2+)</name>
        <dbReference type="ChEBI" id="CHEBI:29105"/>
        <note>catalytic</note>
    </ligand>
</feature>
<feature type="binding site" evidence="9">
    <location>
        <position position="14"/>
    </location>
    <ligand>
        <name>substrate</name>
    </ligand>
</feature>
<feature type="binding site" evidence="9">
    <location>
        <position position="278"/>
    </location>
    <ligand>
        <name>Zn(2+)</name>
        <dbReference type="ChEBI" id="CHEBI:29105"/>
        <note>catalytic</note>
    </ligand>
</feature>
<dbReference type="SUPFAM" id="SSF51556">
    <property type="entry name" value="Metallo-dependent hydrolases"/>
    <property type="match status" value="1"/>
</dbReference>
<feature type="binding site" evidence="9">
    <location>
        <position position="197"/>
    </location>
    <ligand>
        <name>Zn(2+)</name>
        <dbReference type="ChEBI" id="CHEBI:29105"/>
        <note>catalytic</note>
    </ligand>
</feature>
<dbReference type="InterPro" id="IPR028893">
    <property type="entry name" value="A_deaminase"/>
</dbReference>
<dbReference type="GO" id="GO:0046103">
    <property type="term" value="P:inosine biosynthetic process"/>
    <property type="evidence" value="ECO:0007669"/>
    <property type="project" value="TreeGrafter"/>
</dbReference>
<comment type="catalytic activity">
    <reaction evidence="7">
        <text>adenosine + H2O + H(+) = inosine + NH4(+)</text>
        <dbReference type="Rhea" id="RHEA:24408"/>
        <dbReference type="ChEBI" id="CHEBI:15377"/>
        <dbReference type="ChEBI" id="CHEBI:15378"/>
        <dbReference type="ChEBI" id="CHEBI:16335"/>
        <dbReference type="ChEBI" id="CHEBI:17596"/>
        <dbReference type="ChEBI" id="CHEBI:28938"/>
        <dbReference type="EC" id="3.5.4.4"/>
    </reaction>
    <physiologicalReaction direction="left-to-right" evidence="7">
        <dbReference type="Rhea" id="RHEA:24409"/>
    </physiologicalReaction>
</comment>
<comment type="caution">
    <text evidence="9">Lacks conserved residue(s) required for the propagation of feature annotation.</text>
</comment>
<comment type="caution">
    <text evidence="11">The sequence shown here is derived from an EMBL/GenBank/DDBJ whole genome shotgun (WGS) entry which is preliminary data.</text>
</comment>
<gene>
    <name evidence="9" type="primary">add</name>
    <name evidence="11" type="ORF">FZC76_20040</name>
</gene>
<dbReference type="GO" id="GO:0046936">
    <property type="term" value="F:2'-deoxyadenosine deaminase activity"/>
    <property type="evidence" value="ECO:0007669"/>
    <property type="project" value="RHEA"/>
</dbReference>
<feature type="active site" description="Proton donor" evidence="9">
    <location>
        <position position="200"/>
    </location>
</feature>
<feature type="site" description="Important for catalytic activity" evidence="9">
    <location>
        <position position="221"/>
    </location>
</feature>
<dbReference type="GO" id="GO:0043103">
    <property type="term" value="P:hypoxanthine salvage"/>
    <property type="evidence" value="ECO:0007669"/>
    <property type="project" value="TreeGrafter"/>
</dbReference>
<keyword evidence="5 9" id="KW-0546">Nucleotide metabolism</keyword>
<dbReference type="Gene3D" id="3.20.20.140">
    <property type="entry name" value="Metal-dependent hydrolases"/>
    <property type="match status" value="1"/>
</dbReference>
<evidence type="ECO:0000259" key="10">
    <source>
        <dbReference type="Pfam" id="PF00962"/>
    </source>
</evidence>
<dbReference type="GO" id="GO:0005829">
    <property type="term" value="C:cytosol"/>
    <property type="evidence" value="ECO:0007669"/>
    <property type="project" value="TreeGrafter"/>
</dbReference>
<organism evidence="11 12">
    <name type="scientific">Sutcliffiella horikoshii</name>
    <dbReference type="NCBI Taxonomy" id="79883"/>
    <lineage>
        <taxon>Bacteria</taxon>
        <taxon>Bacillati</taxon>
        <taxon>Bacillota</taxon>
        <taxon>Bacilli</taxon>
        <taxon>Bacillales</taxon>
        <taxon>Bacillaceae</taxon>
        <taxon>Sutcliffiella</taxon>
    </lineage>
</organism>
<dbReference type="GO" id="GO:0009168">
    <property type="term" value="P:purine ribonucleoside monophosphate biosynthetic process"/>
    <property type="evidence" value="ECO:0007669"/>
    <property type="project" value="UniProtKB-UniRule"/>
</dbReference>
<proteinExistence type="inferred from homology"/>
<dbReference type="NCBIfam" id="TIGR01430">
    <property type="entry name" value="aden_deam"/>
    <property type="match status" value="1"/>
</dbReference>
<dbReference type="GO" id="GO:0009117">
    <property type="term" value="P:nucleotide metabolic process"/>
    <property type="evidence" value="ECO:0007669"/>
    <property type="project" value="UniProtKB-KW"/>
</dbReference>
<evidence type="ECO:0000313" key="12">
    <source>
        <dbReference type="Proteomes" id="UP000322524"/>
    </source>
</evidence>
<evidence type="ECO:0000256" key="5">
    <source>
        <dbReference type="ARBA" id="ARBA00023080"/>
    </source>
</evidence>
<dbReference type="HAMAP" id="MF_00540">
    <property type="entry name" value="A_deaminase"/>
    <property type="match status" value="1"/>
</dbReference>
<evidence type="ECO:0000256" key="7">
    <source>
        <dbReference type="ARBA" id="ARBA00047989"/>
    </source>
</evidence>
<evidence type="ECO:0000256" key="6">
    <source>
        <dbReference type="ARBA" id="ARBA00031852"/>
    </source>
</evidence>
<dbReference type="InterPro" id="IPR001365">
    <property type="entry name" value="A_deaminase_dom"/>
</dbReference>
<dbReference type="InterPro" id="IPR032466">
    <property type="entry name" value="Metal_Hydrolase"/>
</dbReference>
<evidence type="ECO:0000256" key="9">
    <source>
        <dbReference type="HAMAP-Rule" id="MF_00540"/>
    </source>
</evidence>
<dbReference type="OrthoDB" id="9779574at2"/>
<dbReference type="PANTHER" id="PTHR11409:SF43">
    <property type="entry name" value="ADENOSINE DEAMINASE"/>
    <property type="match status" value="1"/>
</dbReference>
<comment type="similarity">
    <text evidence="9">Belongs to the metallo-dependent hydrolases superfamily. Adenosine and AMP deaminases family. Adenosine deaminase subfamily.</text>
</comment>
<dbReference type="Proteomes" id="UP000322524">
    <property type="component" value="Unassembled WGS sequence"/>
</dbReference>
<keyword evidence="2 9" id="KW-0479">Metal-binding</keyword>
<name>A0A5D4SJZ4_9BACI</name>
<evidence type="ECO:0000256" key="1">
    <source>
        <dbReference type="ARBA" id="ARBA00012784"/>
    </source>
</evidence>
<dbReference type="CDD" id="cd01320">
    <property type="entry name" value="ADA"/>
    <property type="match status" value="1"/>
</dbReference>
<comment type="catalytic activity">
    <reaction evidence="8">
        <text>2'-deoxyadenosine + H2O + H(+) = 2'-deoxyinosine + NH4(+)</text>
        <dbReference type="Rhea" id="RHEA:28190"/>
        <dbReference type="ChEBI" id="CHEBI:15377"/>
        <dbReference type="ChEBI" id="CHEBI:15378"/>
        <dbReference type="ChEBI" id="CHEBI:17256"/>
        <dbReference type="ChEBI" id="CHEBI:28938"/>
        <dbReference type="ChEBI" id="CHEBI:28997"/>
        <dbReference type="EC" id="3.5.4.4"/>
    </reaction>
    <physiologicalReaction direction="left-to-right" evidence="8">
        <dbReference type="Rhea" id="RHEA:28191"/>
    </physiologicalReaction>
</comment>
<feature type="binding site" evidence="9">
    <location>
        <position position="16"/>
    </location>
    <ligand>
        <name>substrate</name>
    </ligand>
</feature>
<reference evidence="11 12" key="1">
    <citation type="submission" date="2019-08" db="EMBL/GenBank/DDBJ databases">
        <title>Bacillus genomes from the desert of Cuatro Cienegas, Coahuila.</title>
        <authorList>
            <person name="Olmedo-Alvarez G."/>
        </authorList>
    </citation>
    <scope>NUCLEOTIDE SEQUENCE [LARGE SCALE GENOMIC DNA]</scope>
    <source>
        <strain evidence="11 12">CH28_1T</strain>
    </source>
</reference>